<protein>
    <submittedName>
        <fullName evidence="1">Uncharacterized protein</fullName>
    </submittedName>
</protein>
<dbReference type="Proteomes" id="UP001239111">
    <property type="component" value="Chromosome 3"/>
</dbReference>
<reference evidence="1" key="1">
    <citation type="submission" date="2023-04" db="EMBL/GenBank/DDBJ databases">
        <title>A chromosome-level genome assembly of the parasitoid wasp Eretmocerus hayati.</title>
        <authorList>
            <person name="Zhong Y."/>
            <person name="Liu S."/>
            <person name="Liu Y."/>
        </authorList>
    </citation>
    <scope>NUCLEOTIDE SEQUENCE</scope>
    <source>
        <strain evidence="1">ZJU_SS_LIU_2023</strain>
    </source>
</reference>
<organism evidence="1 2">
    <name type="scientific">Eretmocerus hayati</name>
    <dbReference type="NCBI Taxonomy" id="131215"/>
    <lineage>
        <taxon>Eukaryota</taxon>
        <taxon>Metazoa</taxon>
        <taxon>Ecdysozoa</taxon>
        <taxon>Arthropoda</taxon>
        <taxon>Hexapoda</taxon>
        <taxon>Insecta</taxon>
        <taxon>Pterygota</taxon>
        <taxon>Neoptera</taxon>
        <taxon>Endopterygota</taxon>
        <taxon>Hymenoptera</taxon>
        <taxon>Apocrita</taxon>
        <taxon>Proctotrupomorpha</taxon>
        <taxon>Chalcidoidea</taxon>
        <taxon>Aphelinidae</taxon>
        <taxon>Aphelininae</taxon>
        <taxon>Eretmocerus</taxon>
    </lineage>
</organism>
<comment type="caution">
    <text evidence="1">The sequence shown here is derived from an EMBL/GenBank/DDBJ whole genome shotgun (WGS) entry which is preliminary data.</text>
</comment>
<evidence type="ECO:0000313" key="1">
    <source>
        <dbReference type="EMBL" id="KAJ8671245.1"/>
    </source>
</evidence>
<gene>
    <name evidence="1" type="ORF">QAD02_002504</name>
</gene>
<accession>A0ACC2NJ29</accession>
<proteinExistence type="predicted"/>
<keyword evidence="2" id="KW-1185">Reference proteome</keyword>
<dbReference type="EMBL" id="CM056743">
    <property type="protein sequence ID" value="KAJ8671245.1"/>
    <property type="molecule type" value="Genomic_DNA"/>
</dbReference>
<evidence type="ECO:0000313" key="2">
    <source>
        <dbReference type="Proteomes" id="UP001239111"/>
    </source>
</evidence>
<name>A0ACC2NJ29_9HYME</name>
<sequence>MAYIVDVQGFKSPTLDFVFKEVAILSTVEGAQPRVYLFKPPHDWNLLTTKYKSENRWLEKNYIGIPWSYGDIPYEDLAATIQDALKDSTRVFVKGKEKKKWLENIISHVEDLEDYGSPSI</sequence>